<sequence>MPTAIQTLKWRGFGFDQGEGYVEIRVGMIGFAFLQQEVWETMRRLRADNETLRRENEKLRADLQDASTRLFAIGACLDLSVKITRSAPDEMKRGGGE</sequence>
<organism evidence="2 3">
    <name type="scientific">Komagataeibacter intermedius NRIC 0521</name>
    <dbReference type="NCBI Taxonomy" id="1307934"/>
    <lineage>
        <taxon>Bacteria</taxon>
        <taxon>Pseudomonadati</taxon>
        <taxon>Pseudomonadota</taxon>
        <taxon>Alphaproteobacteria</taxon>
        <taxon>Acetobacterales</taxon>
        <taxon>Acetobacteraceae</taxon>
        <taxon>Komagataeibacter</taxon>
    </lineage>
</organism>
<gene>
    <name evidence="2" type="ORF">AA0521_1133</name>
</gene>
<keyword evidence="3" id="KW-1185">Reference proteome</keyword>
<dbReference type="EMBL" id="BAQJ01000033">
    <property type="protein sequence ID" value="GBQ68024.1"/>
    <property type="molecule type" value="Genomic_DNA"/>
</dbReference>
<proteinExistence type="predicted"/>
<comment type="caution">
    <text evidence="2">The sequence shown here is derived from an EMBL/GenBank/DDBJ whole genome shotgun (WGS) entry which is preliminary data.</text>
</comment>
<reference evidence="2" key="1">
    <citation type="submission" date="2013-04" db="EMBL/GenBank/DDBJ databases">
        <title>The genome sequencing project of 58 acetic acid bacteria.</title>
        <authorList>
            <person name="Okamoto-Kainuma A."/>
            <person name="Ishikawa M."/>
            <person name="Umino S."/>
            <person name="Koizumi Y."/>
            <person name="Shiwa Y."/>
            <person name="Yoshikawa H."/>
            <person name="Matsutani M."/>
            <person name="Matsushita K."/>
        </authorList>
    </citation>
    <scope>NUCLEOTIDE SEQUENCE</scope>
    <source>
        <strain evidence="2">NRIC 0521</strain>
    </source>
</reference>
<dbReference type="RefSeq" id="WP_048883360.1">
    <property type="nucleotide sequence ID" value="NZ_BAQJ01000033.1"/>
</dbReference>
<keyword evidence="1" id="KW-0175">Coiled coil</keyword>
<protein>
    <recommendedName>
        <fullName evidence="4">Cell division protein ZapB</fullName>
    </recommendedName>
</protein>
<accession>A0ABQ0PGQ1</accession>
<feature type="coiled-coil region" evidence="1">
    <location>
        <begin position="42"/>
        <end position="69"/>
    </location>
</feature>
<evidence type="ECO:0000313" key="2">
    <source>
        <dbReference type="EMBL" id="GBQ68024.1"/>
    </source>
</evidence>
<name>A0ABQ0PGQ1_9PROT</name>
<dbReference type="Proteomes" id="UP001061452">
    <property type="component" value="Unassembled WGS sequence"/>
</dbReference>
<evidence type="ECO:0008006" key="4">
    <source>
        <dbReference type="Google" id="ProtNLM"/>
    </source>
</evidence>
<evidence type="ECO:0000256" key="1">
    <source>
        <dbReference type="SAM" id="Coils"/>
    </source>
</evidence>
<evidence type="ECO:0000313" key="3">
    <source>
        <dbReference type="Proteomes" id="UP001061452"/>
    </source>
</evidence>